<feature type="transmembrane region" description="Helical" evidence="7">
    <location>
        <begin position="151"/>
        <end position="171"/>
    </location>
</feature>
<sequence length="457" mass="48121">MNRGPASIAAAAPRPEAWRRYFRLAEHGSTVRRELLAGLTTFTTMAYIIVLNPAILAPTGIAQADLLWATVIATVAGTLLMGLWANLPIGLAPGMGSNVVFAQVLVSKMGVSWQIGLAMVFCNGLLFFLLSMSRWRQRIIEGFPEPIKRGIGLSIGGFIAWLGLSNCGVIYNLPGGGMTIGPLGQPAQLLALAGLLLTPALLTLRVPCALLLGMVAVSVAGLFVPGSDGAPLTATPQAVFALPPFNPQMLFAFDLHGFFTHFSVLLPVTLYFLVSEFFSGTATLFAVTRRANLQAPGLDIPNARAAFSSDALSSVIGAVVGTTTVTAYVESVAGVEAGGRTGLTALVVAGLFVVSILFWPLIHCVPAQASAVALVVVGFLMLRSMGDLDFTQAESAIPPVLMLLVTLVTTDLMAGMAIGCFIYTLIVLARGQWARLTAILIGLDGVFAFYLWVKEAL</sequence>
<keyword evidence="5 7" id="KW-1133">Transmembrane helix</keyword>
<dbReference type="InterPro" id="IPR006043">
    <property type="entry name" value="NCS2"/>
</dbReference>
<evidence type="ECO:0000256" key="7">
    <source>
        <dbReference type="SAM" id="Phobius"/>
    </source>
</evidence>
<comment type="subcellular location">
    <subcellularLocation>
        <location evidence="1">Endomembrane system</location>
        <topology evidence="1">Multi-pass membrane protein</topology>
    </subcellularLocation>
</comment>
<keyword evidence="6 7" id="KW-0472">Membrane</keyword>
<keyword evidence="4 7" id="KW-0812">Transmembrane</keyword>
<dbReference type="GO" id="GO:0012505">
    <property type="term" value="C:endomembrane system"/>
    <property type="evidence" value="ECO:0007669"/>
    <property type="project" value="UniProtKB-SubCell"/>
</dbReference>
<feature type="transmembrane region" description="Helical" evidence="7">
    <location>
        <begin position="35"/>
        <end position="54"/>
    </location>
</feature>
<feature type="transmembrane region" description="Helical" evidence="7">
    <location>
        <begin position="401"/>
        <end position="426"/>
    </location>
</feature>
<evidence type="ECO:0000256" key="6">
    <source>
        <dbReference type="ARBA" id="ARBA00023136"/>
    </source>
</evidence>
<dbReference type="Pfam" id="PF00860">
    <property type="entry name" value="Xan_ur_permease"/>
    <property type="match status" value="1"/>
</dbReference>
<dbReference type="PANTHER" id="PTHR43337:SF1">
    <property type="entry name" value="XANTHINE_URACIL PERMEASE C887.17-RELATED"/>
    <property type="match status" value="1"/>
</dbReference>
<evidence type="ECO:0000256" key="2">
    <source>
        <dbReference type="ARBA" id="ARBA00005697"/>
    </source>
</evidence>
<dbReference type="AlphaFoldDB" id="A0A7Y7Y4M6"/>
<protein>
    <submittedName>
        <fullName evidence="8">NCS2 family permease</fullName>
    </submittedName>
</protein>
<evidence type="ECO:0000313" key="9">
    <source>
        <dbReference type="Proteomes" id="UP000517547"/>
    </source>
</evidence>
<comment type="similarity">
    <text evidence="2">Belongs to the nucleobase:cation symporter-2 (NCS2) (TC 2.A.40) family. Azg-like subfamily.</text>
</comment>
<keyword evidence="3" id="KW-0813">Transport</keyword>
<feature type="transmembrane region" description="Helical" evidence="7">
    <location>
        <begin position="433"/>
        <end position="453"/>
    </location>
</feature>
<evidence type="ECO:0000256" key="5">
    <source>
        <dbReference type="ARBA" id="ARBA00022989"/>
    </source>
</evidence>
<gene>
    <name evidence="8" type="ORF">HX845_29265</name>
</gene>
<organism evidence="8 9">
    <name type="scientific">Pseudomonas gingeri</name>
    <dbReference type="NCBI Taxonomy" id="117681"/>
    <lineage>
        <taxon>Bacteria</taxon>
        <taxon>Pseudomonadati</taxon>
        <taxon>Pseudomonadota</taxon>
        <taxon>Gammaproteobacteria</taxon>
        <taxon>Pseudomonadales</taxon>
        <taxon>Pseudomonadaceae</taxon>
        <taxon>Pseudomonas</taxon>
    </lineage>
</organism>
<dbReference type="Proteomes" id="UP000517547">
    <property type="component" value="Unassembled WGS sequence"/>
</dbReference>
<feature type="transmembrane region" description="Helical" evidence="7">
    <location>
        <begin position="66"/>
        <end position="91"/>
    </location>
</feature>
<feature type="transmembrane region" description="Helical" evidence="7">
    <location>
        <begin position="183"/>
        <end position="202"/>
    </location>
</feature>
<feature type="transmembrane region" description="Helical" evidence="7">
    <location>
        <begin position="369"/>
        <end position="386"/>
    </location>
</feature>
<reference evidence="8 9" key="1">
    <citation type="submission" date="2020-04" db="EMBL/GenBank/DDBJ databases">
        <title>Molecular characterization of pseudomonads from Agaricus bisporus reveal novel blotch 2 pathogens in Western Europe.</title>
        <authorList>
            <person name="Taparia T."/>
            <person name="Krijger M."/>
            <person name="Haynes E."/>
            <person name="Elpinstone J.G."/>
            <person name="Noble R."/>
            <person name="Van Der Wolf J."/>
        </authorList>
    </citation>
    <scope>NUCLEOTIDE SEQUENCE [LARGE SCALE GENOMIC DNA]</scope>
    <source>
        <strain evidence="8 9">IPO3738</strain>
    </source>
</reference>
<dbReference type="GO" id="GO:0005345">
    <property type="term" value="F:purine nucleobase transmembrane transporter activity"/>
    <property type="evidence" value="ECO:0007669"/>
    <property type="project" value="TreeGrafter"/>
</dbReference>
<evidence type="ECO:0000256" key="1">
    <source>
        <dbReference type="ARBA" id="ARBA00004127"/>
    </source>
</evidence>
<evidence type="ECO:0000256" key="4">
    <source>
        <dbReference type="ARBA" id="ARBA00022692"/>
    </source>
</evidence>
<dbReference type="EMBL" id="JACAQE010000010">
    <property type="protein sequence ID" value="NWC17777.1"/>
    <property type="molecule type" value="Genomic_DNA"/>
</dbReference>
<name>A0A7Y7Y4M6_9PSED</name>
<dbReference type="InterPro" id="IPR045018">
    <property type="entry name" value="Azg-like"/>
</dbReference>
<dbReference type="GO" id="GO:0005886">
    <property type="term" value="C:plasma membrane"/>
    <property type="evidence" value="ECO:0007669"/>
    <property type="project" value="TreeGrafter"/>
</dbReference>
<dbReference type="RefSeq" id="WP_146049237.1">
    <property type="nucleotide sequence ID" value="NZ_JACAQE010000010.1"/>
</dbReference>
<evidence type="ECO:0000256" key="3">
    <source>
        <dbReference type="ARBA" id="ARBA00022448"/>
    </source>
</evidence>
<feature type="transmembrane region" description="Helical" evidence="7">
    <location>
        <begin position="307"/>
        <end position="329"/>
    </location>
</feature>
<dbReference type="PANTHER" id="PTHR43337">
    <property type="entry name" value="XANTHINE/URACIL PERMEASE C887.17-RELATED"/>
    <property type="match status" value="1"/>
</dbReference>
<evidence type="ECO:0000313" key="8">
    <source>
        <dbReference type="EMBL" id="NWC17777.1"/>
    </source>
</evidence>
<feature type="transmembrane region" description="Helical" evidence="7">
    <location>
        <begin position="264"/>
        <end position="287"/>
    </location>
</feature>
<feature type="transmembrane region" description="Helical" evidence="7">
    <location>
        <begin position="111"/>
        <end position="130"/>
    </location>
</feature>
<accession>A0A7Y7Y4M6</accession>
<feature type="transmembrane region" description="Helical" evidence="7">
    <location>
        <begin position="341"/>
        <end position="362"/>
    </location>
</feature>
<proteinExistence type="inferred from homology"/>
<feature type="transmembrane region" description="Helical" evidence="7">
    <location>
        <begin position="209"/>
        <end position="226"/>
    </location>
</feature>
<comment type="caution">
    <text evidence="8">The sequence shown here is derived from an EMBL/GenBank/DDBJ whole genome shotgun (WGS) entry which is preliminary data.</text>
</comment>